<comment type="similarity">
    <text evidence="4 9">Belongs to the mannonate dehydratase family.</text>
</comment>
<dbReference type="OrthoDB" id="9780250at2"/>
<dbReference type="GO" id="GO:0030145">
    <property type="term" value="F:manganese ion binding"/>
    <property type="evidence" value="ECO:0007669"/>
    <property type="project" value="TreeGrafter"/>
</dbReference>
<evidence type="ECO:0000256" key="7">
    <source>
        <dbReference type="ARBA" id="ARBA00023211"/>
    </source>
</evidence>
<organism evidence="10 11">
    <name type="scientific">Mesobacillus campisalis</name>
    <dbReference type="NCBI Taxonomy" id="1408103"/>
    <lineage>
        <taxon>Bacteria</taxon>
        <taxon>Bacillati</taxon>
        <taxon>Bacillota</taxon>
        <taxon>Bacilli</taxon>
        <taxon>Bacillales</taxon>
        <taxon>Bacillaceae</taxon>
        <taxon>Mesobacillus</taxon>
    </lineage>
</organism>
<keyword evidence="8 9" id="KW-0456">Lyase</keyword>
<gene>
    <name evidence="9" type="primary">uxuA</name>
    <name evidence="10" type="ORF">WQ57_10255</name>
</gene>
<comment type="cofactor">
    <cofactor evidence="9">
        <name>Fe(2+)</name>
        <dbReference type="ChEBI" id="CHEBI:29033"/>
    </cofactor>
    <cofactor evidence="9">
        <name>Mn(2+)</name>
        <dbReference type="ChEBI" id="CHEBI:29035"/>
    </cofactor>
</comment>
<evidence type="ECO:0000256" key="9">
    <source>
        <dbReference type="HAMAP-Rule" id="MF_00106"/>
    </source>
</evidence>
<evidence type="ECO:0000256" key="5">
    <source>
        <dbReference type="ARBA" id="ARBA00012927"/>
    </source>
</evidence>
<dbReference type="InterPro" id="IPR036237">
    <property type="entry name" value="Xyl_isomerase-like_sf"/>
</dbReference>
<accession>A0A0M2SUC3</accession>
<protein>
    <recommendedName>
        <fullName evidence="5 9">Mannonate dehydratase</fullName>
        <ecNumber evidence="5 9">4.2.1.8</ecNumber>
    </recommendedName>
    <alternativeName>
        <fullName evidence="9">D-mannonate hydro-lyase</fullName>
    </alternativeName>
</protein>
<evidence type="ECO:0000256" key="6">
    <source>
        <dbReference type="ARBA" id="ARBA00023004"/>
    </source>
</evidence>
<comment type="pathway">
    <text evidence="3 9">Carbohydrate metabolism; pentose and glucuronate interconversion.</text>
</comment>
<dbReference type="UniPathway" id="UPA00246"/>
<evidence type="ECO:0000313" key="11">
    <source>
        <dbReference type="Proteomes" id="UP000034166"/>
    </source>
</evidence>
<evidence type="ECO:0000256" key="3">
    <source>
        <dbReference type="ARBA" id="ARBA00004892"/>
    </source>
</evidence>
<dbReference type="Pfam" id="PF03786">
    <property type="entry name" value="UxuA"/>
    <property type="match status" value="1"/>
</dbReference>
<dbReference type="HAMAP" id="MF_00106">
    <property type="entry name" value="UxuA"/>
    <property type="match status" value="1"/>
</dbReference>
<dbReference type="PANTHER" id="PTHR30387:SF2">
    <property type="entry name" value="MANNONATE DEHYDRATASE"/>
    <property type="match status" value="1"/>
</dbReference>
<evidence type="ECO:0000313" key="10">
    <source>
        <dbReference type="EMBL" id="KKK38179.1"/>
    </source>
</evidence>
<comment type="catalytic activity">
    <reaction evidence="1 9">
        <text>D-mannonate = 2-dehydro-3-deoxy-D-gluconate + H2O</text>
        <dbReference type="Rhea" id="RHEA:20097"/>
        <dbReference type="ChEBI" id="CHEBI:15377"/>
        <dbReference type="ChEBI" id="CHEBI:17767"/>
        <dbReference type="ChEBI" id="CHEBI:57990"/>
        <dbReference type="EC" id="4.2.1.8"/>
    </reaction>
</comment>
<dbReference type="NCBIfam" id="TIGR00695">
    <property type="entry name" value="uxuA"/>
    <property type="match status" value="1"/>
</dbReference>
<dbReference type="GO" id="GO:0008198">
    <property type="term" value="F:ferrous iron binding"/>
    <property type="evidence" value="ECO:0007669"/>
    <property type="project" value="TreeGrafter"/>
</dbReference>
<dbReference type="NCBIfam" id="NF003027">
    <property type="entry name" value="PRK03906.1"/>
    <property type="match status" value="1"/>
</dbReference>
<comment type="function">
    <text evidence="2 9">Catalyzes the dehydration of D-mannonate.</text>
</comment>
<dbReference type="InterPro" id="IPR004628">
    <property type="entry name" value="Man_deHydtase"/>
</dbReference>
<sequence length="359" mass="41150">MNMTFRWYGRDNDTVSLEQIRQIPNVKGIVWALHKKQVGEVWTKNEICEEVEYIQSYGFHTEVVESVNVHESIKLGDENRGYYIENYKKTIRNLSEFNVKVICYNFMPVFDWIRTDLFHPLPDGSTALFYEKANLDSLGPDELVASFASASSKMTLAGWEPEKLATTKELFEAYKEMDEETLWDNLRYFLLEILPVCEECGIKMAIHPDDPPWSLFGLPRIMTGGESWKKLLSISDSPANGITFCTGSMGANPKNDMVSLAKNYAKFCPFSHLRNVKIFDNGDFIETSHYTADGSIDLAGVVKELAEQDYEGYVRPDHGRHIWDEACRPGYGLYDRALGIMYLNGLWDAYLTSRKENVQ</sequence>
<reference evidence="10 11" key="1">
    <citation type="submission" date="2015-04" db="EMBL/GenBank/DDBJ databases">
        <title>Taxonomic description and genome sequence of Bacillus campisalis sp. nov., a novel member of the genus Bacillus isolated from solar saltern.</title>
        <authorList>
            <person name="Mathan Kumar R."/>
            <person name="Kaur G."/>
            <person name="Kumar A."/>
            <person name="Singh N.K."/>
            <person name="Kaur N."/>
            <person name="Kumar N."/>
            <person name="Mayilraj S."/>
        </authorList>
    </citation>
    <scope>NUCLEOTIDE SEQUENCE [LARGE SCALE GENOMIC DNA]</scope>
    <source>
        <strain evidence="10 11">SA2-6</strain>
    </source>
</reference>
<dbReference type="PATRIC" id="fig|1408103.3.peg.2311"/>
<keyword evidence="7 9" id="KW-0464">Manganese</keyword>
<proteinExistence type="inferred from homology"/>
<evidence type="ECO:0000256" key="1">
    <source>
        <dbReference type="ARBA" id="ARBA00001794"/>
    </source>
</evidence>
<dbReference type="RefSeq" id="WP_046523655.1">
    <property type="nucleotide sequence ID" value="NZ_LAYY01000009.1"/>
</dbReference>
<keyword evidence="11" id="KW-1185">Reference proteome</keyword>
<comment type="caution">
    <text evidence="10">The sequence shown here is derived from an EMBL/GenBank/DDBJ whole genome shotgun (WGS) entry which is preliminary data.</text>
</comment>
<name>A0A0M2SUC3_9BACI</name>
<dbReference type="SUPFAM" id="SSF51658">
    <property type="entry name" value="Xylose isomerase-like"/>
    <property type="match status" value="1"/>
</dbReference>
<dbReference type="GO" id="GO:0042840">
    <property type="term" value="P:D-glucuronate catabolic process"/>
    <property type="evidence" value="ECO:0007669"/>
    <property type="project" value="TreeGrafter"/>
</dbReference>
<dbReference type="EC" id="4.2.1.8" evidence="5 9"/>
<evidence type="ECO:0000256" key="4">
    <source>
        <dbReference type="ARBA" id="ARBA00007389"/>
    </source>
</evidence>
<dbReference type="GO" id="GO:0008927">
    <property type="term" value="F:mannonate dehydratase activity"/>
    <property type="evidence" value="ECO:0007669"/>
    <property type="project" value="UniProtKB-UniRule"/>
</dbReference>
<dbReference type="EMBL" id="LAYY01000009">
    <property type="protein sequence ID" value="KKK38179.1"/>
    <property type="molecule type" value="Genomic_DNA"/>
</dbReference>
<keyword evidence="6 9" id="KW-0408">Iron</keyword>
<dbReference type="Proteomes" id="UP000034166">
    <property type="component" value="Unassembled WGS sequence"/>
</dbReference>
<dbReference type="PANTHER" id="PTHR30387">
    <property type="entry name" value="MANNONATE DEHYDRATASE"/>
    <property type="match status" value="1"/>
</dbReference>
<dbReference type="Gene3D" id="3.20.20.150">
    <property type="entry name" value="Divalent-metal-dependent TIM barrel enzymes"/>
    <property type="match status" value="1"/>
</dbReference>
<evidence type="ECO:0000256" key="8">
    <source>
        <dbReference type="ARBA" id="ARBA00023239"/>
    </source>
</evidence>
<dbReference type="PIRSF" id="PIRSF016049">
    <property type="entry name" value="Man_dehyd"/>
    <property type="match status" value="1"/>
</dbReference>
<evidence type="ECO:0000256" key="2">
    <source>
        <dbReference type="ARBA" id="ARBA00002713"/>
    </source>
</evidence>
<dbReference type="AlphaFoldDB" id="A0A0M2SUC3"/>